<dbReference type="InterPro" id="IPR012348">
    <property type="entry name" value="RNR-like"/>
</dbReference>
<gene>
    <name evidence="1" type="ORF">FJ657_15655</name>
</gene>
<reference evidence="1 2" key="1">
    <citation type="submission" date="2019-06" db="EMBL/GenBank/DDBJ databases">
        <authorList>
            <person name="Li F."/>
        </authorList>
    </citation>
    <scope>NUCLEOTIDE SEQUENCE [LARGE SCALE GENOMIC DNA]</scope>
    <source>
        <strain evidence="1 2">10F1D-1</strain>
    </source>
</reference>
<dbReference type="SUPFAM" id="SSF47240">
    <property type="entry name" value="Ferritin-like"/>
    <property type="match status" value="1"/>
</dbReference>
<dbReference type="OrthoDB" id="3606832at2"/>
<dbReference type="EMBL" id="VHQG01000005">
    <property type="protein sequence ID" value="TPW74080.1"/>
    <property type="molecule type" value="Genomic_DNA"/>
</dbReference>
<proteinExistence type="predicted"/>
<evidence type="ECO:0000313" key="2">
    <source>
        <dbReference type="Proteomes" id="UP000316252"/>
    </source>
</evidence>
<dbReference type="GO" id="GO:0016491">
    <property type="term" value="F:oxidoreductase activity"/>
    <property type="evidence" value="ECO:0007669"/>
    <property type="project" value="InterPro"/>
</dbReference>
<organism evidence="1 2">
    <name type="scientific">Schumannella soli</name>
    <dbReference type="NCBI Taxonomy" id="2590779"/>
    <lineage>
        <taxon>Bacteria</taxon>
        <taxon>Bacillati</taxon>
        <taxon>Actinomycetota</taxon>
        <taxon>Actinomycetes</taxon>
        <taxon>Micrococcales</taxon>
        <taxon>Microbacteriaceae</taxon>
        <taxon>Schumannella</taxon>
    </lineage>
</organism>
<dbReference type="RefSeq" id="WP_141164659.1">
    <property type="nucleotide sequence ID" value="NZ_VHQG01000005.1"/>
</dbReference>
<dbReference type="Proteomes" id="UP000316252">
    <property type="component" value="Unassembled WGS sequence"/>
</dbReference>
<keyword evidence="2" id="KW-1185">Reference proteome</keyword>
<dbReference type="AlphaFoldDB" id="A0A506XXD3"/>
<comment type="caution">
    <text evidence="1">The sequence shown here is derived from an EMBL/GenBank/DDBJ whole genome shotgun (WGS) entry which is preliminary data.</text>
</comment>
<dbReference type="Gene3D" id="1.10.620.20">
    <property type="entry name" value="Ribonucleotide Reductase, subunit A"/>
    <property type="match status" value="1"/>
</dbReference>
<accession>A0A506XXD3</accession>
<protein>
    <submittedName>
        <fullName evidence="1">Ferritin-like domain-containing protein</fullName>
    </submittedName>
</protein>
<evidence type="ECO:0000313" key="1">
    <source>
        <dbReference type="EMBL" id="TPW74080.1"/>
    </source>
</evidence>
<dbReference type="InterPro" id="IPR009078">
    <property type="entry name" value="Ferritin-like_SF"/>
</dbReference>
<sequence>MAFDIVKYTRASDAVGWADLDFDEFERNPLPEHTLRSLRYMCDVEYHTVCYLRDMLTTPSHKEPEIAAFMTMWNREEFWHGEALAAVLERHGIHVDYSALKAKRLKLGFKDRLDPIKQSFGSNLIGLDFAAVHMAWGAANEWSANAAYHRLAALEGSEHPVLAELLKRIAQQETKHVAFYATQARERLAKSKKARVIARFALRKFWGPVGSTIAEPDEVKHVMGHLFQGSEGRKLVRGIDTHIARLPGLDGLTIVENSLEARGITAEDLEPTPEPAAA</sequence>
<name>A0A506XXD3_9MICO</name>